<dbReference type="PhylomeDB" id="A0A0G4IFK3"/>
<evidence type="ECO:0000256" key="5">
    <source>
        <dbReference type="ARBA" id="ARBA00023136"/>
    </source>
</evidence>
<dbReference type="PANTHER" id="PTHR12223">
    <property type="entry name" value="VESICULAR MANNOSE-BINDING LECTIN"/>
    <property type="match status" value="1"/>
</dbReference>
<dbReference type="EMBL" id="CDMZ01005939">
    <property type="protein sequence ID" value="CEM56076.1"/>
    <property type="molecule type" value="Genomic_DNA"/>
</dbReference>
<evidence type="ECO:0000256" key="6">
    <source>
        <dbReference type="SAM" id="Coils"/>
    </source>
</evidence>
<dbReference type="GO" id="GO:0030134">
    <property type="term" value="C:COPII-coated ER to Golgi transport vesicle"/>
    <property type="evidence" value="ECO:0007669"/>
    <property type="project" value="TreeGrafter"/>
</dbReference>
<name>A0A0G4IFK3_9ALVE</name>
<dbReference type="GO" id="GO:0005537">
    <property type="term" value="F:D-mannose binding"/>
    <property type="evidence" value="ECO:0007669"/>
    <property type="project" value="TreeGrafter"/>
</dbReference>
<proteinExistence type="predicted"/>
<gene>
    <name evidence="10" type="ORF">Cvel_14070</name>
</gene>
<evidence type="ECO:0000256" key="1">
    <source>
        <dbReference type="ARBA" id="ARBA00004479"/>
    </source>
</evidence>
<keyword evidence="3 8" id="KW-0732">Signal</keyword>
<dbReference type="AlphaFoldDB" id="A0A0G4IFK3"/>
<keyword evidence="2 7" id="KW-0812">Transmembrane</keyword>
<evidence type="ECO:0000313" key="10">
    <source>
        <dbReference type="EMBL" id="CEM56076.1"/>
    </source>
</evidence>
<keyword evidence="4 7" id="KW-1133">Transmembrane helix</keyword>
<dbReference type="PROSITE" id="PS51328">
    <property type="entry name" value="L_LECTIN_LIKE"/>
    <property type="match status" value="1"/>
</dbReference>
<protein>
    <recommendedName>
        <fullName evidence="9">L-type lectin-like domain-containing protein</fullName>
    </recommendedName>
</protein>
<organism evidence="10">
    <name type="scientific">Chromera velia CCMP2878</name>
    <dbReference type="NCBI Taxonomy" id="1169474"/>
    <lineage>
        <taxon>Eukaryota</taxon>
        <taxon>Sar</taxon>
        <taxon>Alveolata</taxon>
        <taxon>Colpodellida</taxon>
        <taxon>Chromeraceae</taxon>
        <taxon>Chromera</taxon>
    </lineage>
</organism>
<dbReference type="Pfam" id="PF03388">
    <property type="entry name" value="Lectin_leg-like"/>
    <property type="match status" value="1"/>
</dbReference>
<evidence type="ECO:0000256" key="8">
    <source>
        <dbReference type="SAM" id="SignalP"/>
    </source>
</evidence>
<dbReference type="GO" id="GO:0005793">
    <property type="term" value="C:endoplasmic reticulum-Golgi intermediate compartment"/>
    <property type="evidence" value="ECO:0007669"/>
    <property type="project" value="TreeGrafter"/>
</dbReference>
<reference evidence="10" key="1">
    <citation type="submission" date="2014-11" db="EMBL/GenBank/DDBJ databases">
        <authorList>
            <person name="Otto D Thomas"/>
            <person name="Naeem Raeece"/>
        </authorList>
    </citation>
    <scope>NUCLEOTIDE SEQUENCE</scope>
</reference>
<dbReference type="InterPro" id="IPR051136">
    <property type="entry name" value="Intracellular_Lectin-GPT"/>
</dbReference>
<dbReference type="InterPro" id="IPR005052">
    <property type="entry name" value="Lectin_leg"/>
</dbReference>
<keyword evidence="6" id="KW-0175">Coiled coil</keyword>
<feature type="transmembrane region" description="Helical" evidence="7">
    <location>
        <begin position="433"/>
        <end position="453"/>
    </location>
</feature>
<accession>A0A0G4IFK3</accession>
<dbReference type="GO" id="GO:0006888">
    <property type="term" value="P:endoplasmic reticulum to Golgi vesicle-mediated transport"/>
    <property type="evidence" value="ECO:0007669"/>
    <property type="project" value="TreeGrafter"/>
</dbReference>
<evidence type="ECO:0000259" key="9">
    <source>
        <dbReference type="PROSITE" id="PS51328"/>
    </source>
</evidence>
<dbReference type="PANTHER" id="PTHR12223:SF28">
    <property type="entry name" value="LECTIN, MANNOSE BINDING 1 LIKE"/>
    <property type="match status" value="1"/>
</dbReference>
<evidence type="ECO:0000256" key="7">
    <source>
        <dbReference type="SAM" id="Phobius"/>
    </source>
</evidence>
<dbReference type="InterPro" id="IPR013320">
    <property type="entry name" value="ConA-like_dom_sf"/>
</dbReference>
<feature type="domain" description="L-type lectin-like" evidence="9">
    <location>
        <begin position="28"/>
        <end position="258"/>
    </location>
</feature>
<keyword evidence="5 7" id="KW-0472">Membrane</keyword>
<dbReference type="GO" id="GO:0005789">
    <property type="term" value="C:endoplasmic reticulum membrane"/>
    <property type="evidence" value="ECO:0007669"/>
    <property type="project" value="TreeGrafter"/>
</dbReference>
<feature type="signal peptide" evidence="8">
    <location>
        <begin position="1"/>
        <end position="27"/>
    </location>
</feature>
<evidence type="ECO:0000256" key="4">
    <source>
        <dbReference type="ARBA" id="ARBA00022989"/>
    </source>
</evidence>
<evidence type="ECO:0000256" key="3">
    <source>
        <dbReference type="ARBA" id="ARBA00022729"/>
    </source>
</evidence>
<dbReference type="GO" id="GO:0000139">
    <property type="term" value="C:Golgi membrane"/>
    <property type="evidence" value="ECO:0007669"/>
    <property type="project" value="TreeGrafter"/>
</dbReference>
<dbReference type="Gene3D" id="2.60.120.200">
    <property type="match status" value="1"/>
</dbReference>
<comment type="subcellular location">
    <subcellularLocation>
        <location evidence="1">Membrane</location>
        <topology evidence="1">Single-pass type I membrane protein</topology>
    </subcellularLocation>
</comment>
<dbReference type="VEuPathDB" id="CryptoDB:Cvel_14070"/>
<feature type="coiled-coil region" evidence="6">
    <location>
        <begin position="321"/>
        <end position="348"/>
    </location>
</feature>
<sequence length="465" mass="51841">MMRPFRSLFNVASVACALLIVAVSGQAGEQLARHSFASPFGYDTMANWNMAGASILNKQHLVLMPGVPDRFGEIWHKDPIRTGKFMVEFDFLVKGPGNSLAPGFAFWYVYEDFNKVRPSDNNYNDWTLFGYKPTFKGLGTFFSNYDHQGKFRPFIGPAYHHGRTDFRFPTDIDEREVSKVDFRNGETPLSARITVTDQGVKCDLRLSPGARWFNAFFDHEIQLEAGGYIGFSAHSGPEGSLAEQSDKVMIFNLQVTNLDPNVKGEEDIQHEVHAPSQPHPDVLHEHAKQHSGDLEAKDGQEAVQGLTRLLYKHISESQPRERVIQKTISTLENQIDKLTKDIEALGTEVRSATGASHEDAVRAMKHELSGMRTMLARDAQKAQHTLTELHKVVEAQSPAEGLGVDGGSADEEVERLQQQTQALSEAVAGGSAFFTWVFLAVVVIVIAAAVLIYRKQRAMEKKHVF</sequence>
<dbReference type="CDD" id="cd07308">
    <property type="entry name" value="lectin_leg-like"/>
    <property type="match status" value="1"/>
</dbReference>
<evidence type="ECO:0000256" key="2">
    <source>
        <dbReference type="ARBA" id="ARBA00022692"/>
    </source>
</evidence>
<feature type="chain" id="PRO_5005192980" description="L-type lectin-like domain-containing protein" evidence="8">
    <location>
        <begin position="28"/>
        <end position="465"/>
    </location>
</feature>
<dbReference type="SUPFAM" id="SSF49899">
    <property type="entry name" value="Concanavalin A-like lectins/glucanases"/>
    <property type="match status" value="1"/>
</dbReference>